<accession>A0A2P6PDS2</accession>
<dbReference type="AlphaFoldDB" id="A0A2P6PDS2"/>
<sequence length="58" mass="6904">MSLGCLLWVSCGWHGVIFVLVSLMYFFKKACKHLGEYLFILWTWIFRIGEEYWAIQGL</sequence>
<dbReference type="Gramene" id="PRQ20084">
    <property type="protein sequence ID" value="PRQ20084"/>
    <property type="gene ID" value="RchiOBHm_Chr7g0224301"/>
</dbReference>
<dbReference type="Proteomes" id="UP000238479">
    <property type="component" value="Chromosome 7"/>
</dbReference>
<proteinExistence type="predicted"/>
<keyword evidence="1" id="KW-1133">Transmembrane helix</keyword>
<protein>
    <submittedName>
        <fullName evidence="2">Uncharacterized protein</fullName>
    </submittedName>
</protein>
<evidence type="ECO:0000313" key="2">
    <source>
        <dbReference type="EMBL" id="PRQ20084.1"/>
    </source>
</evidence>
<name>A0A2P6PDS2_ROSCH</name>
<evidence type="ECO:0000256" key="1">
    <source>
        <dbReference type="SAM" id="Phobius"/>
    </source>
</evidence>
<comment type="caution">
    <text evidence="2">The sequence shown here is derived from an EMBL/GenBank/DDBJ whole genome shotgun (WGS) entry which is preliminary data.</text>
</comment>
<keyword evidence="1" id="KW-0812">Transmembrane</keyword>
<organism evidence="2 3">
    <name type="scientific">Rosa chinensis</name>
    <name type="common">China rose</name>
    <dbReference type="NCBI Taxonomy" id="74649"/>
    <lineage>
        <taxon>Eukaryota</taxon>
        <taxon>Viridiplantae</taxon>
        <taxon>Streptophyta</taxon>
        <taxon>Embryophyta</taxon>
        <taxon>Tracheophyta</taxon>
        <taxon>Spermatophyta</taxon>
        <taxon>Magnoliopsida</taxon>
        <taxon>eudicotyledons</taxon>
        <taxon>Gunneridae</taxon>
        <taxon>Pentapetalae</taxon>
        <taxon>rosids</taxon>
        <taxon>fabids</taxon>
        <taxon>Rosales</taxon>
        <taxon>Rosaceae</taxon>
        <taxon>Rosoideae</taxon>
        <taxon>Rosoideae incertae sedis</taxon>
        <taxon>Rosa</taxon>
    </lineage>
</organism>
<keyword evidence="3" id="KW-1185">Reference proteome</keyword>
<gene>
    <name evidence="2" type="ORF">RchiOBHm_Chr7g0224301</name>
</gene>
<dbReference type="EMBL" id="PDCK01000045">
    <property type="protein sequence ID" value="PRQ20084.1"/>
    <property type="molecule type" value="Genomic_DNA"/>
</dbReference>
<feature type="transmembrane region" description="Helical" evidence="1">
    <location>
        <begin position="6"/>
        <end position="27"/>
    </location>
</feature>
<evidence type="ECO:0000313" key="3">
    <source>
        <dbReference type="Proteomes" id="UP000238479"/>
    </source>
</evidence>
<keyword evidence="1" id="KW-0472">Membrane</keyword>
<reference evidence="2 3" key="1">
    <citation type="journal article" date="2018" name="Nat. Genet.">
        <title>The Rosa genome provides new insights in the design of modern roses.</title>
        <authorList>
            <person name="Bendahmane M."/>
        </authorList>
    </citation>
    <scope>NUCLEOTIDE SEQUENCE [LARGE SCALE GENOMIC DNA]</scope>
    <source>
        <strain evidence="3">cv. Old Blush</strain>
    </source>
</reference>